<gene>
    <name evidence="2" type="ORF">K8352_02370</name>
</gene>
<dbReference type="EMBL" id="JAIRBC010000002">
    <property type="protein sequence ID" value="MCG2459589.1"/>
    <property type="molecule type" value="Genomic_DNA"/>
</dbReference>
<evidence type="ECO:0000256" key="1">
    <source>
        <dbReference type="SAM" id="Phobius"/>
    </source>
</evidence>
<feature type="transmembrane region" description="Helical" evidence="1">
    <location>
        <begin position="71"/>
        <end position="93"/>
    </location>
</feature>
<dbReference type="AlphaFoldDB" id="A0AAE3ESW8"/>
<accession>A0AAE3ESW8</accession>
<proteinExistence type="predicted"/>
<keyword evidence="1" id="KW-0472">Membrane</keyword>
<feature type="transmembrane region" description="Helical" evidence="1">
    <location>
        <begin position="125"/>
        <end position="145"/>
    </location>
</feature>
<evidence type="ECO:0000313" key="2">
    <source>
        <dbReference type="EMBL" id="MCG2459589.1"/>
    </source>
</evidence>
<evidence type="ECO:0000313" key="3">
    <source>
        <dbReference type="Proteomes" id="UP001200642"/>
    </source>
</evidence>
<sequence length="213" mass="25495">MEELELLKRDWKKKEGELPRLSYTEIYQMILKKSTSIVKWIFYISIIEFVFWTTLNIITSDSGSWEQMRSIHTYYFMIGLTVLSYVVLVYFIYKFYTNYKRISFTDSSKRLMKTILDTKRTVTQYVWFNLSIFMVSLLGMMYGTLRYGTDGERIQQAALQTGHETLFWIIVCFLCLISTAVFLGLLWLFYRLLYGILLKKLRQNYNELGKMEV</sequence>
<reference evidence="2" key="1">
    <citation type="submission" date="2023-02" db="EMBL/GenBank/DDBJ databases">
        <title>Genome of Flavobacteriaceae gen. nov. sp. strain F89.</title>
        <authorList>
            <person name="Wang Y."/>
        </authorList>
    </citation>
    <scope>NUCLEOTIDE SEQUENCE</scope>
    <source>
        <strain evidence="2">F89</strain>
    </source>
</reference>
<comment type="caution">
    <text evidence="2">The sequence shown here is derived from an EMBL/GenBank/DDBJ whole genome shotgun (WGS) entry which is preliminary data.</text>
</comment>
<keyword evidence="3" id="KW-1185">Reference proteome</keyword>
<dbReference type="RefSeq" id="WP_317900729.1">
    <property type="nucleotide sequence ID" value="NZ_JAIRBC010000002.1"/>
</dbReference>
<protein>
    <submittedName>
        <fullName evidence="2">Uncharacterized protein</fullName>
    </submittedName>
</protein>
<feature type="transmembrane region" description="Helical" evidence="1">
    <location>
        <begin position="40"/>
        <end position="59"/>
    </location>
</feature>
<feature type="transmembrane region" description="Helical" evidence="1">
    <location>
        <begin position="165"/>
        <end position="190"/>
    </location>
</feature>
<dbReference type="Proteomes" id="UP001200642">
    <property type="component" value="Unassembled WGS sequence"/>
</dbReference>
<keyword evidence="1" id="KW-0812">Transmembrane</keyword>
<name>A0AAE3ESW8_9FLAO</name>
<keyword evidence="1" id="KW-1133">Transmembrane helix</keyword>
<organism evidence="2 3">
    <name type="scientific">Cerina litoralis</name>
    <dbReference type="NCBI Taxonomy" id="2874477"/>
    <lineage>
        <taxon>Bacteria</taxon>
        <taxon>Pseudomonadati</taxon>
        <taxon>Bacteroidota</taxon>
        <taxon>Flavobacteriia</taxon>
        <taxon>Flavobacteriales</taxon>
        <taxon>Flavobacteriaceae</taxon>
        <taxon>Cerina</taxon>
    </lineage>
</organism>